<sequence length="285" mass="33013">MAPKEEKFRDMSSDLEDCESDDQSLLDHGLNQKTVRSPRKRHWAFLAVNAFVLLLNVGILLMISSPKGVDEGADMKTIQYPRFPQHEDWIKDAIDFELQVYDDQFGNHGEFRGVPSPELDAAWGSMYLERKFTHFTIRIPGEGFREPTPGSILTKYEDEEGGVMGTFAFIHNLHCLKYIRQYMLPEYYPETAAMYKPTPGSPIPVHIDHCIDILRQSELCRADMALYTFEWRENEPNPVNIHHTPHICANRPKLTKFLEEVQVLPFGQFRNPFTGKRPLWDPTED</sequence>
<feature type="compositionally biased region" description="Basic and acidic residues" evidence="8">
    <location>
        <begin position="1"/>
        <end position="12"/>
    </location>
</feature>
<keyword evidence="4" id="KW-0843">Virulence</keyword>
<keyword evidence="3 9" id="KW-1133">Transmembrane helix</keyword>
<feature type="transmembrane region" description="Helical" evidence="9">
    <location>
        <begin position="43"/>
        <end position="63"/>
    </location>
</feature>
<evidence type="ECO:0000256" key="7">
    <source>
        <dbReference type="ARBA" id="ARBA00035112"/>
    </source>
</evidence>
<comment type="similarity">
    <text evidence="7">Belongs to the ustYa family.</text>
</comment>
<dbReference type="PANTHER" id="PTHR33365:SF7">
    <property type="entry name" value="TAT PATHWAY SIGNAL SEQUENCE"/>
    <property type="match status" value="1"/>
</dbReference>
<name>A0AA38RYA4_9PEZI</name>
<keyword evidence="2 9" id="KW-0812">Transmembrane</keyword>
<dbReference type="PANTHER" id="PTHR33365">
    <property type="entry name" value="YALI0B05434P"/>
    <property type="match status" value="1"/>
</dbReference>
<evidence type="ECO:0000256" key="9">
    <source>
        <dbReference type="SAM" id="Phobius"/>
    </source>
</evidence>
<proteinExistence type="inferred from homology"/>
<gene>
    <name evidence="10" type="ORF">NKR19_g6941</name>
</gene>
<evidence type="ECO:0000256" key="6">
    <source>
        <dbReference type="ARBA" id="ARBA00023180"/>
    </source>
</evidence>
<evidence type="ECO:0000256" key="3">
    <source>
        <dbReference type="ARBA" id="ARBA00022989"/>
    </source>
</evidence>
<dbReference type="Proteomes" id="UP001174691">
    <property type="component" value="Unassembled WGS sequence"/>
</dbReference>
<keyword evidence="11" id="KW-1185">Reference proteome</keyword>
<organism evidence="10 11">
    <name type="scientific">Coniochaeta hoffmannii</name>
    <dbReference type="NCBI Taxonomy" id="91930"/>
    <lineage>
        <taxon>Eukaryota</taxon>
        <taxon>Fungi</taxon>
        <taxon>Dikarya</taxon>
        <taxon>Ascomycota</taxon>
        <taxon>Pezizomycotina</taxon>
        <taxon>Sordariomycetes</taxon>
        <taxon>Sordariomycetidae</taxon>
        <taxon>Coniochaetales</taxon>
        <taxon>Coniochaetaceae</taxon>
        <taxon>Coniochaeta</taxon>
    </lineage>
</organism>
<comment type="caution">
    <text evidence="10">The sequence shown here is derived from an EMBL/GenBank/DDBJ whole genome shotgun (WGS) entry which is preliminary data.</text>
</comment>
<feature type="region of interest" description="Disordered" evidence="8">
    <location>
        <begin position="1"/>
        <end position="23"/>
    </location>
</feature>
<accession>A0AA38RYA4</accession>
<dbReference type="Pfam" id="PF11807">
    <property type="entry name" value="UstYa"/>
    <property type="match status" value="1"/>
</dbReference>
<dbReference type="EMBL" id="JANBVN010000114">
    <property type="protein sequence ID" value="KAJ9143221.1"/>
    <property type="molecule type" value="Genomic_DNA"/>
</dbReference>
<dbReference type="AlphaFoldDB" id="A0AA38RYA4"/>
<evidence type="ECO:0000256" key="2">
    <source>
        <dbReference type="ARBA" id="ARBA00022692"/>
    </source>
</evidence>
<dbReference type="InterPro" id="IPR021765">
    <property type="entry name" value="UstYa-like"/>
</dbReference>
<evidence type="ECO:0000313" key="11">
    <source>
        <dbReference type="Proteomes" id="UP001174691"/>
    </source>
</evidence>
<protein>
    <submittedName>
        <fullName evidence="10">DUF3328 domain protein</fullName>
    </submittedName>
</protein>
<keyword evidence="5 9" id="KW-0472">Membrane</keyword>
<evidence type="ECO:0000256" key="1">
    <source>
        <dbReference type="ARBA" id="ARBA00004167"/>
    </source>
</evidence>
<reference evidence="10" key="1">
    <citation type="submission" date="2022-07" db="EMBL/GenBank/DDBJ databases">
        <title>Fungi with potential for degradation of polypropylene.</title>
        <authorList>
            <person name="Gostincar C."/>
        </authorList>
    </citation>
    <scope>NUCLEOTIDE SEQUENCE</scope>
    <source>
        <strain evidence="10">EXF-13287</strain>
    </source>
</reference>
<dbReference type="GO" id="GO:0043386">
    <property type="term" value="P:mycotoxin biosynthetic process"/>
    <property type="evidence" value="ECO:0007669"/>
    <property type="project" value="InterPro"/>
</dbReference>
<keyword evidence="6" id="KW-0325">Glycoprotein</keyword>
<evidence type="ECO:0000256" key="4">
    <source>
        <dbReference type="ARBA" id="ARBA00023026"/>
    </source>
</evidence>
<evidence type="ECO:0000313" key="10">
    <source>
        <dbReference type="EMBL" id="KAJ9143221.1"/>
    </source>
</evidence>
<comment type="subcellular location">
    <subcellularLocation>
        <location evidence="1">Membrane</location>
        <topology evidence="1">Single-pass membrane protein</topology>
    </subcellularLocation>
</comment>
<evidence type="ECO:0000256" key="8">
    <source>
        <dbReference type="SAM" id="MobiDB-lite"/>
    </source>
</evidence>
<feature type="compositionally biased region" description="Acidic residues" evidence="8">
    <location>
        <begin position="13"/>
        <end position="23"/>
    </location>
</feature>
<dbReference type="GO" id="GO:0016020">
    <property type="term" value="C:membrane"/>
    <property type="evidence" value="ECO:0007669"/>
    <property type="project" value="UniProtKB-SubCell"/>
</dbReference>
<evidence type="ECO:0000256" key="5">
    <source>
        <dbReference type="ARBA" id="ARBA00023136"/>
    </source>
</evidence>